<keyword evidence="3" id="KW-1185">Reference proteome</keyword>
<protein>
    <submittedName>
        <fullName evidence="2">Uncharacterized protein</fullName>
    </submittedName>
</protein>
<proteinExistence type="predicted"/>
<dbReference type="EMBL" id="WIGO01000233">
    <property type="protein sequence ID" value="KAF6822572.1"/>
    <property type="molecule type" value="Genomic_DNA"/>
</dbReference>
<accession>A0A8H6N6V7</accession>
<evidence type="ECO:0000313" key="2">
    <source>
        <dbReference type="EMBL" id="KAF6822572.1"/>
    </source>
</evidence>
<reference evidence="2" key="1">
    <citation type="journal article" date="2020" name="Phytopathology">
        <title>Genome Sequence Resources of Colletotrichum truncatum, C. plurivorum, C. musicola, and C. sojae: Four Species Pathogenic to Soybean (Glycine max).</title>
        <authorList>
            <person name="Rogerio F."/>
            <person name="Boufleur T.R."/>
            <person name="Ciampi-Guillardi M."/>
            <person name="Sukno S.A."/>
            <person name="Thon M.R."/>
            <person name="Massola Junior N.S."/>
            <person name="Baroncelli R."/>
        </authorList>
    </citation>
    <scope>NUCLEOTIDE SEQUENCE</scope>
    <source>
        <strain evidence="2">LFN00145</strain>
    </source>
</reference>
<evidence type="ECO:0000256" key="1">
    <source>
        <dbReference type="SAM" id="MobiDB-lite"/>
    </source>
</evidence>
<gene>
    <name evidence="2" type="ORF">CPLU01_11942</name>
</gene>
<feature type="region of interest" description="Disordered" evidence="1">
    <location>
        <begin position="1"/>
        <end position="75"/>
    </location>
</feature>
<sequence>MGNSVLDQLMSAPAKTWSAEVEGTSRCACQGQTAKPEADPAGPADQSRLPAPPRIRLRRSGRQRTAEERTHEEHDDHRWLNFPFAQSVLHILVEVNLE</sequence>
<dbReference type="AlphaFoldDB" id="A0A8H6N6V7"/>
<name>A0A8H6N6V7_9PEZI</name>
<feature type="compositionally biased region" description="Basic and acidic residues" evidence="1">
    <location>
        <begin position="64"/>
        <end position="75"/>
    </location>
</feature>
<organism evidence="2 3">
    <name type="scientific">Colletotrichum plurivorum</name>
    <dbReference type="NCBI Taxonomy" id="2175906"/>
    <lineage>
        <taxon>Eukaryota</taxon>
        <taxon>Fungi</taxon>
        <taxon>Dikarya</taxon>
        <taxon>Ascomycota</taxon>
        <taxon>Pezizomycotina</taxon>
        <taxon>Sordariomycetes</taxon>
        <taxon>Hypocreomycetidae</taxon>
        <taxon>Glomerellales</taxon>
        <taxon>Glomerellaceae</taxon>
        <taxon>Colletotrichum</taxon>
        <taxon>Colletotrichum orchidearum species complex</taxon>
    </lineage>
</organism>
<dbReference type="Proteomes" id="UP000654918">
    <property type="component" value="Unassembled WGS sequence"/>
</dbReference>
<comment type="caution">
    <text evidence="2">The sequence shown here is derived from an EMBL/GenBank/DDBJ whole genome shotgun (WGS) entry which is preliminary data.</text>
</comment>
<evidence type="ECO:0000313" key="3">
    <source>
        <dbReference type="Proteomes" id="UP000654918"/>
    </source>
</evidence>